<name>A0A835P5V4_VANPL</name>
<organism evidence="1 2">
    <name type="scientific">Vanilla planifolia</name>
    <name type="common">Vanilla</name>
    <dbReference type="NCBI Taxonomy" id="51239"/>
    <lineage>
        <taxon>Eukaryota</taxon>
        <taxon>Viridiplantae</taxon>
        <taxon>Streptophyta</taxon>
        <taxon>Embryophyta</taxon>
        <taxon>Tracheophyta</taxon>
        <taxon>Spermatophyta</taxon>
        <taxon>Magnoliopsida</taxon>
        <taxon>Liliopsida</taxon>
        <taxon>Asparagales</taxon>
        <taxon>Orchidaceae</taxon>
        <taxon>Vanilloideae</taxon>
        <taxon>Vanilleae</taxon>
        <taxon>Vanilla</taxon>
    </lineage>
</organism>
<evidence type="ECO:0000313" key="2">
    <source>
        <dbReference type="Proteomes" id="UP000636800"/>
    </source>
</evidence>
<dbReference type="EMBL" id="JADCNL010000507">
    <property type="protein sequence ID" value="KAG0447109.1"/>
    <property type="molecule type" value="Genomic_DNA"/>
</dbReference>
<dbReference type="Proteomes" id="UP000636800">
    <property type="component" value="Unassembled WGS sequence"/>
</dbReference>
<comment type="caution">
    <text evidence="1">The sequence shown here is derived from an EMBL/GenBank/DDBJ whole genome shotgun (WGS) entry which is preliminary data.</text>
</comment>
<gene>
    <name evidence="1" type="ORF">HPP92_028508</name>
</gene>
<evidence type="ECO:0000313" key="1">
    <source>
        <dbReference type="EMBL" id="KAG0447109.1"/>
    </source>
</evidence>
<proteinExistence type="predicted"/>
<accession>A0A835P5V4</accession>
<dbReference type="AlphaFoldDB" id="A0A835P5V4"/>
<dbReference type="OrthoDB" id="1917735at2759"/>
<sequence length="111" mass="12693">MHTKESIQGGMHTKEISKTMIELELIDQRSKHVLKEEAFNHAHVGLSKVQLDKPVEMDNGVQQGKIDRRTRSKVRVVFNSTVDLLEGIDFNAIVLSYLKNKPIKIKDQVLE</sequence>
<protein>
    <submittedName>
        <fullName evidence="1">Uncharacterized protein</fullName>
    </submittedName>
</protein>
<reference evidence="1 2" key="1">
    <citation type="journal article" date="2020" name="Nat. Food">
        <title>A phased Vanilla planifolia genome enables genetic improvement of flavour and production.</title>
        <authorList>
            <person name="Hasing T."/>
            <person name="Tang H."/>
            <person name="Brym M."/>
            <person name="Khazi F."/>
            <person name="Huang T."/>
            <person name="Chambers A.H."/>
        </authorList>
    </citation>
    <scope>NUCLEOTIDE SEQUENCE [LARGE SCALE GENOMIC DNA]</scope>
    <source>
        <tissue evidence="1">Leaf</tissue>
    </source>
</reference>
<keyword evidence="2" id="KW-1185">Reference proteome</keyword>